<evidence type="ECO:0000256" key="1">
    <source>
        <dbReference type="SAM" id="SignalP"/>
    </source>
</evidence>
<evidence type="ECO:0000313" key="3">
    <source>
        <dbReference type="Proteomes" id="UP001465976"/>
    </source>
</evidence>
<protein>
    <recommendedName>
        <fullName evidence="4">F-box domain-containing protein</fullName>
    </recommendedName>
</protein>
<dbReference type="SUPFAM" id="SSF52047">
    <property type="entry name" value="RNI-like"/>
    <property type="match status" value="1"/>
</dbReference>
<gene>
    <name evidence="2" type="ORF">V5O48_017060</name>
</gene>
<reference evidence="2 3" key="1">
    <citation type="submission" date="2024-02" db="EMBL/GenBank/DDBJ databases">
        <title>A draft genome for the cacao thread blight pathogen Marasmius crinis-equi.</title>
        <authorList>
            <person name="Cohen S.P."/>
            <person name="Baruah I.K."/>
            <person name="Amoako-Attah I."/>
            <person name="Bukari Y."/>
            <person name="Meinhardt L.W."/>
            <person name="Bailey B.A."/>
        </authorList>
    </citation>
    <scope>NUCLEOTIDE SEQUENCE [LARGE SCALE GENOMIC DNA]</scope>
    <source>
        <strain evidence="2 3">GH-76</strain>
    </source>
</reference>
<proteinExistence type="predicted"/>
<sequence>MARNFLYLFINFTPSVAAPELVYRPLPKNPLDVPEIRSNTFGFLPRTSLTSLTLVSHEFYSTAREHLAKRLNIRERDRTALWEFFRANRAPDTIPRATTAIIDLALDPGEIVAALMFSCTDNIDFVEFLSTSKQIPGWSLEMADQILPTLVYHLPHATKFVVYALSTRLQFELIRSGSSRLTSLELHSPLQISTRYATPVIDLPELLSLHLIHATSYTNGTDFLVRTAVRFTAPKLATLTVGNGLTGSGHTIQELVRHFAPRLTKLILVDNRASCHNDEIARLPPLPHLRHLEVDMMWASAYVGGLANPNAPDFPSLHTLVFQATPESVVKGLPGCRWSKIWSGLNAVADCLQLIECAYRAHDCTIRDSFRLLVQDHLLKVAPQNPLRGPWTIRESFRDPLPSSPYLDEDSSAWGHDD</sequence>
<keyword evidence="1" id="KW-0732">Signal</keyword>
<organism evidence="2 3">
    <name type="scientific">Marasmius crinis-equi</name>
    <dbReference type="NCBI Taxonomy" id="585013"/>
    <lineage>
        <taxon>Eukaryota</taxon>
        <taxon>Fungi</taxon>
        <taxon>Dikarya</taxon>
        <taxon>Basidiomycota</taxon>
        <taxon>Agaricomycotina</taxon>
        <taxon>Agaricomycetes</taxon>
        <taxon>Agaricomycetidae</taxon>
        <taxon>Agaricales</taxon>
        <taxon>Marasmiineae</taxon>
        <taxon>Marasmiaceae</taxon>
        <taxon>Marasmius</taxon>
    </lineage>
</organism>
<dbReference type="EMBL" id="JBAHYK010002488">
    <property type="protein sequence ID" value="KAL0564973.1"/>
    <property type="molecule type" value="Genomic_DNA"/>
</dbReference>
<accession>A0ABR3EQ00</accession>
<feature type="chain" id="PRO_5047443486" description="F-box domain-containing protein" evidence="1">
    <location>
        <begin position="18"/>
        <end position="418"/>
    </location>
</feature>
<feature type="signal peptide" evidence="1">
    <location>
        <begin position="1"/>
        <end position="17"/>
    </location>
</feature>
<evidence type="ECO:0008006" key="4">
    <source>
        <dbReference type="Google" id="ProtNLM"/>
    </source>
</evidence>
<evidence type="ECO:0000313" key="2">
    <source>
        <dbReference type="EMBL" id="KAL0564973.1"/>
    </source>
</evidence>
<comment type="caution">
    <text evidence="2">The sequence shown here is derived from an EMBL/GenBank/DDBJ whole genome shotgun (WGS) entry which is preliminary data.</text>
</comment>
<name>A0ABR3EQ00_9AGAR</name>
<keyword evidence="3" id="KW-1185">Reference proteome</keyword>
<dbReference type="Proteomes" id="UP001465976">
    <property type="component" value="Unassembled WGS sequence"/>
</dbReference>